<organism evidence="1 2">
    <name type="scientific">Lepagella muris</name>
    <dbReference type="NCBI Taxonomy" id="3032870"/>
    <lineage>
        <taxon>Bacteria</taxon>
        <taxon>Pseudomonadati</taxon>
        <taxon>Bacteroidota</taxon>
        <taxon>Bacteroidia</taxon>
        <taxon>Bacteroidales</taxon>
        <taxon>Muribaculaceae</taxon>
        <taxon>Lepagella</taxon>
    </lineage>
</organism>
<sequence>MARPIRVGITHGDINGIGYEVILKSLADEMMRELCTPVIFGSPQIAEKARRQFCQEDVRLTKVASAANAQDGRISVVDVCGTPPQLTPGEPTEESGKAAVAALEAAAEALEKGHIDVLVTAPISKEAVQGDSFHFPGHTEYLESRIGGGAKARMILFADDLRVALVSTHLPIAKVASAVTVESVKEAIESLSDSLKRDFGLTRPRLAVLSLNPHAGDGGVLGSEEQEIIAPAIAACFEDGIMAFGPFAADGFFGMGDYLSFDGIVSMYHDQGLAPFKTLAGEKGVNFTAGLPFVRTSPDHGTAFGIAWKGEADATSMREAIYAAIDIFRRRKRFDEAAANPLKKYSTDRPEKGERAPMRNGNKGKNATDSGQEELESSEKDNQQTSEE</sequence>
<proteinExistence type="predicted"/>
<dbReference type="Proteomes" id="UP000306319">
    <property type="component" value="Unassembled WGS sequence"/>
</dbReference>
<evidence type="ECO:0000313" key="1">
    <source>
        <dbReference type="EMBL" id="TGY77138.1"/>
    </source>
</evidence>
<protein>
    <submittedName>
        <fullName evidence="1">4-hydroxythreonine-4-phosphate dehydrogenase PdxA</fullName>
        <ecNumber evidence="1">1.1.1.262</ecNumber>
    </submittedName>
</protein>
<keyword evidence="1" id="KW-0560">Oxidoreductase</keyword>
<name>A0AC61RDV2_9BACT</name>
<accession>A0AC61RDV2</accession>
<dbReference type="EMBL" id="SRYB01000029">
    <property type="protein sequence ID" value="TGY77138.1"/>
    <property type="molecule type" value="Genomic_DNA"/>
</dbReference>
<gene>
    <name evidence="1" type="primary">pdxA</name>
    <name evidence="1" type="ORF">E5331_15745</name>
</gene>
<evidence type="ECO:0000313" key="2">
    <source>
        <dbReference type="Proteomes" id="UP000306319"/>
    </source>
</evidence>
<comment type="caution">
    <text evidence="1">The sequence shown here is derived from an EMBL/GenBank/DDBJ whole genome shotgun (WGS) entry which is preliminary data.</text>
</comment>
<dbReference type="EC" id="1.1.1.262" evidence="1"/>
<reference evidence="1" key="1">
    <citation type="submission" date="2019-04" db="EMBL/GenBank/DDBJ databases">
        <title>Microbes associate with the intestines of laboratory mice.</title>
        <authorList>
            <person name="Navarre W."/>
            <person name="Wong E."/>
            <person name="Huang K."/>
            <person name="Tropini C."/>
            <person name="Ng K."/>
            <person name="Yu B."/>
        </authorList>
    </citation>
    <scope>NUCLEOTIDE SEQUENCE</scope>
    <source>
        <strain evidence="1">NM04_E33</strain>
    </source>
</reference>
<keyword evidence="2" id="KW-1185">Reference proteome</keyword>